<evidence type="ECO:0000313" key="3">
    <source>
        <dbReference type="Proteomes" id="UP000030640"/>
    </source>
</evidence>
<feature type="compositionally biased region" description="Basic and acidic residues" evidence="1">
    <location>
        <begin position="278"/>
        <end position="292"/>
    </location>
</feature>
<keyword evidence="3" id="KW-1185">Reference proteome</keyword>
<dbReference type="GeneID" id="20040846"/>
<dbReference type="Proteomes" id="UP000030640">
    <property type="component" value="Unassembled WGS sequence"/>
</dbReference>
<feature type="compositionally biased region" description="Acidic residues" evidence="1">
    <location>
        <begin position="115"/>
        <end position="151"/>
    </location>
</feature>
<gene>
    <name evidence="2" type="ORF">C922_05572</name>
</gene>
<feature type="region of interest" description="Disordered" evidence="1">
    <location>
        <begin position="240"/>
        <end position="267"/>
    </location>
</feature>
<reference evidence="2 3" key="1">
    <citation type="submission" date="2013-02" db="EMBL/GenBank/DDBJ databases">
        <title>The Genome Sequence of Plasmodium inui San Antonio 1.</title>
        <authorList>
            <consortium name="The Broad Institute Genome Sequencing Platform"/>
            <consortium name="The Broad Institute Genome Sequencing Center for Infectious Disease"/>
            <person name="Neafsey D."/>
            <person name="Cheeseman I."/>
            <person name="Volkman S."/>
            <person name="Adams J."/>
            <person name="Walker B."/>
            <person name="Young S.K."/>
            <person name="Zeng Q."/>
            <person name="Gargeya S."/>
            <person name="Fitzgerald M."/>
            <person name="Haas B."/>
            <person name="Abouelleil A."/>
            <person name="Alvarado L."/>
            <person name="Arachchi H.M."/>
            <person name="Berlin A.M."/>
            <person name="Chapman S.B."/>
            <person name="Dewar J."/>
            <person name="Goldberg J."/>
            <person name="Griggs A."/>
            <person name="Gujja S."/>
            <person name="Hansen M."/>
            <person name="Howarth C."/>
            <person name="Imamovic A."/>
            <person name="Larimer J."/>
            <person name="McCowan C."/>
            <person name="Murphy C."/>
            <person name="Neiman D."/>
            <person name="Pearson M."/>
            <person name="Priest M."/>
            <person name="Roberts A."/>
            <person name="Saif S."/>
            <person name="Shea T."/>
            <person name="Sisk P."/>
            <person name="Sykes S."/>
            <person name="Wortman J."/>
            <person name="Nusbaum C."/>
            <person name="Birren B."/>
        </authorList>
    </citation>
    <scope>NUCLEOTIDE SEQUENCE [LARGE SCALE GENOMIC DNA]</scope>
    <source>
        <strain evidence="2 3">San Antonio 1</strain>
    </source>
</reference>
<protein>
    <submittedName>
        <fullName evidence="2">Uncharacterized protein</fullName>
    </submittedName>
</protein>
<dbReference type="RefSeq" id="XP_008819365.1">
    <property type="nucleotide sequence ID" value="XM_008821143.1"/>
</dbReference>
<evidence type="ECO:0000313" key="2">
    <source>
        <dbReference type="EMBL" id="EUD64046.1"/>
    </source>
</evidence>
<name>W7AFJ4_9APIC</name>
<feature type="region of interest" description="Disordered" evidence="1">
    <location>
        <begin position="274"/>
        <end position="293"/>
    </location>
</feature>
<proteinExistence type="predicted"/>
<feature type="compositionally biased region" description="Basic and acidic residues" evidence="1">
    <location>
        <begin position="206"/>
        <end position="215"/>
    </location>
</feature>
<feature type="region of interest" description="Disordered" evidence="1">
    <location>
        <begin position="97"/>
        <end position="219"/>
    </location>
</feature>
<accession>W7AFJ4</accession>
<organism evidence="2 3">
    <name type="scientific">Plasmodium inui San Antonio 1</name>
    <dbReference type="NCBI Taxonomy" id="1237626"/>
    <lineage>
        <taxon>Eukaryota</taxon>
        <taxon>Sar</taxon>
        <taxon>Alveolata</taxon>
        <taxon>Apicomplexa</taxon>
        <taxon>Aconoidasida</taxon>
        <taxon>Haemosporida</taxon>
        <taxon>Plasmodiidae</taxon>
        <taxon>Plasmodium</taxon>
        <taxon>Plasmodium (Plasmodium)</taxon>
    </lineage>
</organism>
<dbReference type="EMBL" id="KI965560">
    <property type="protein sequence ID" value="EUD64046.1"/>
    <property type="molecule type" value="Genomic_DNA"/>
</dbReference>
<dbReference type="AlphaFoldDB" id="W7AFJ4"/>
<evidence type="ECO:0000256" key="1">
    <source>
        <dbReference type="SAM" id="MobiDB-lite"/>
    </source>
</evidence>
<dbReference type="VEuPathDB" id="PlasmoDB:C922_05572"/>
<feature type="compositionally biased region" description="Acidic residues" evidence="1">
    <location>
        <begin position="159"/>
        <end position="171"/>
    </location>
</feature>
<sequence>MLKSKLESLEKSTYKPMVEKFLINSAPDDLFTGVKDSYDEYKIEHRSGDVNFDSIRKNLKLPDNKHRKFTTDKFESIRNNEEFKRIYDSLGRRHNYDNHDHLDNGQYHSKNIDDQNSEDTDSDDHDNDDKDSDDRDSDDQNSEDTDSDDQDNNDKDSDDRDSDDRDSDDQNGDDHNGDSYDEDDNYYQRRSYYQSRRNAHGRREKKSQCDYDGNRRRPRFTKGARHDVEDNFRNAIRQVRTTDREAKQPWSGLSARRFQRQDDYQNDKITRVQHRRKSFGDTRSDCSKKEESSNSIKNFFKNINKKIENELLRSIFSHAEGNNKYS</sequence>